<comment type="caution">
    <text evidence="16">The sequence shown here is derived from an EMBL/GenBank/DDBJ whole genome shotgun (WGS) entry which is preliminary data.</text>
</comment>
<accession>A0ABT3SYJ3</accession>
<dbReference type="PANTHER" id="PTHR32552:SF89">
    <property type="entry name" value="CATECHOLATE SIDEROPHORE RECEPTOR FIU"/>
    <property type="match status" value="1"/>
</dbReference>
<dbReference type="Pfam" id="PF07715">
    <property type="entry name" value="Plug"/>
    <property type="match status" value="1"/>
</dbReference>
<reference evidence="16" key="1">
    <citation type="submission" date="2019-02" db="EMBL/GenBank/DDBJ databases">
        <authorList>
            <person name="Li S.-H."/>
        </authorList>
    </citation>
    <scope>NUCLEOTIDE SEQUENCE</scope>
    <source>
        <strain evidence="16">IMCC8485</strain>
    </source>
</reference>
<evidence type="ECO:0000259" key="14">
    <source>
        <dbReference type="Pfam" id="PF00593"/>
    </source>
</evidence>
<keyword evidence="6" id="KW-0732">Signal</keyword>
<dbReference type="InterPro" id="IPR012910">
    <property type="entry name" value="Plug_dom"/>
</dbReference>
<dbReference type="RefSeq" id="WP_279253166.1">
    <property type="nucleotide sequence ID" value="NZ_SHNP01000004.1"/>
</dbReference>
<protein>
    <submittedName>
        <fullName evidence="16">TonB-dependent receptor</fullName>
    </submittedName>
</protein>
<dbReference type="PANTHER" id="PTHR32552">
    <property type="entry name" value="FERRICHROME IRON RECEPTOR-RELATED"/>
    <property type="match status" value="1"/>
</dbReference>
<dbReference type="InterPro" id="IPR000531">
    <property type="entry name" value="Beta-barrel_TonB"/>
</dbReference>
<keyword evidence="11 12" id="KW-0998">Cell outer membrane</keyword>
<keyword evidence="4" id="KW-0410">Iron transport</keyword>
<comment type="similarity">
    <text evidence="12 13">Belongs to the TonB-dependent receptor family.</text>
</comment>
<evidence type="ECO:0000256" key="2">
    <source>
        <dbReference type="ARBA" id="ARBA00022448"/>
    </source>
</evidence>
<dbReference type="InterPro" id="IPR037066">
    <property type="entry name" value="Plug_dom_sf"/>
</dbReference>
<evidence type="ECO:0000256" key="13">
    <source>
        <dbReference type="RuleBase" id="RU003357"/>
    </source>
</evidence>
<dbReference type="Pfam" id="PF00593">
    <property type="entry name" value="TonB_dep_Rec_b-barrel"/>
    <property type="match status" value="1"/>
</dbReference>
<evidence type="ECO:0000256" key="7">
    <source>
        <dbReference type="ARBA" id="ARBA00023004"/>
    </source>
</evidence>
<evidence type="ECO:0000256" key="10">
    <source>
        <dbReference type="ARBA" id="ARBA00023136"/>
    </source>
</evidence>
<keyword evidence="2 12" id="KW-0813">Transport</keyword>
<gene>
    <name evidence="16" type="ORF">EYC87_12415</name>
</gene>
<organism evidence="16 17">
    <name type="scientific">Candidatus Seongchinamella marina</name>
    <dbReference type="NCBI Taxonomy" id="2518990"/>
    <lineage>
        <taxon>Bacteria</taxon>
        <taxon>Pseudomonadati</taxon>
        <taxon>Pseudomonadota</taxon>
        <taxon>Gammaproteobacteria</taxon>
        <taxon>Cellvibrionales</taxon>
        <taxon>Halieaceae</taxon>
        <taxon>Seongchinamella</taxon>
    </lineage>
</organism>
<evidence type="ECO:0000259" key="15">
    <source>
        <dbReference type="Pfam" id="PF07715"/>
    </source>
</evidence>
<keyword evidence="7" id="KW-0408">Iron</keyword>
<dbReference type="Gene3D" id="2.40.170.20">
    <property type="entry name" value="TonB-dependent receptor, beta-barrel domain"/>
    <property type="match status" value="1"/>
</dbReference>
<evidence type="ECO:0000313" key="17">
    <source>
        <dbReference type="Proteomes" id="UP001143307"/>
    </source>
</evidence>
<evidence type="ECO:0000256" key="9">
    <source>
        <dbReference type="ARBA" id="ARBA00023077"/>
    </source>
</evidence>
<keyword evidence="3 12" id="KW-1134">Transmembrane beta strand</keyword>
<evidence type="ECO:0000256" key="6">
    <source>
        <dbReference type="ARBA" id="ARBA00022729"/>
    </source>
</evidence>
<evidence type="ECO:0000256" key="3">
    <source>
        <dbReference type="ARBA" id="ARBA00022452"/>
    </source>
</evidence>
<proteinExistence type="inferred from homology"/>
<keyword evidence="17" id="KW-1185">Reference proteome</keyword>
<keyword evidence="8" id="KW-0406">Ion transport</keyword>
<dbReference type="PROSITE" id="PS52016">
    <property type="entry name" value="TONB_DEPENDENT_REC_3"/>
    <property type="match status" value="1"/>
</dbReference>
<evidence type="ECO:0000256" key="1">
    <source>
        <dbReference type="ARBA" id="ARBA00004571"/>
    </source>
</evidence>
<feature type="domain" description="TonB-dependent receptor plug" evidence="15">
    <location>
        <begin position="26"/>
        <end position="134"/>
    </location>
</feature>
<dbReference type="Proteomes" id="UP001143307">
    <property type="component" value="Unassembled WGS sequence"/>
</dbReference>
<dbReference type="InterPro" id="IPR036942">
    <property type="entry name" value="Beta-barrel_TonB_sf"/>
</dbReference>
<evidence type="ECO:0000256" key="4">
    <source>
        <dbReference type="ARBA" id="ARBA00022496"/>
    </source>
</evidence>
<comment type="subcellular location">
    <subcellularLocation>
        <location evidence="1 12">Cell outer membrane</location>
        <topology evidence="1 12">Multi-pass membrane protein</topology>
    </subcellularLocation>
</comment>
<keyword evidence="9 13" id="KW-0798">TonB box</keyword>
<evidence type="ECO:0000256" key="8">
    <source>
        <dbReference type="ARBA" id="ARBA00023065"/>
    </source>
</evidence>
<keyword evidence="10 12" id="KW-0472">Membrane</keyword>
<name>A0ABT3SYJ3_9GAMM</name>
<feature type="domain" description="TonB-dependent receptor-like beta-barrel" evidence="14">
    <location>
        <begin position="153"/>
        <end position="625"/>
    </location>
</feature>
<keyword evidence="16" id="KW-0675">Receptor</keyword>
<evidence type="ECO:0000256" key="5">
    <source>
        <dbReference type="ARBA" id="ARBA00022692"/>
    </source>
</evidence>
<evidence type="ECO:0000256" key="12">
    <source>
        <dbReference type="PROSITE-ProRule" id="PRU01360"/>
    </source>
</evidence>
<dbReference type="Gene3D" id="2.170.130.10">
    <property type="entry name" value="TonB-dependent receptor, plug domain"/>
    <property type="match status" value="1"/>
</dbReference>
<dbReference type="EMBL" id="SHNP01000004">
    <property type="protein sequence ID" value="MCX2974387.1"/>
    <property type="molecule type" value="Genomic_DNA"/>
</dbReference>
<evidence type="ECO:0000256" key="11">
    <source>
        <dbReference type="ARBA" id="ARBA00023237"/>
    </source>
</evidence>
<keyword evidence="5 12" id="KW-0812">Transmembrane</keyword>
<sequence>MLAATEIYQEEILVSASRLPENAATLPLSWARVNKDELALTGHVHITEAMQRVAGAWISRGNGQESLPSLRSPVLTGAGSCGAFFMAADGISLRAPGFCNINQLFDANTEQAAAIEVIKGPATSLYGSNALHGVINILSAAPAVENDLSVEAGPYDYYRAKYAYGSSGDTHGLSLRANATTNGGYKDDSGYDQQKLTFRHDFTGTEWDISSVLNYSNLNQETAGFIKGYKAYADEDLKRQNPNPEAYRDAWSVLAHSRASRELGDNHQLILTPYLRANDMEFLMHFLPWQPVEENGHRSLGFQGAIYSELGQWRWINGLDADYTDGWLKEVQADGFSPNQPAGVHYDYQVDATMAAAFSQFEWALNKLELSAGLRYEYSRYDYDNKTGDGPACAPEATACRFYRPADRKDNFNNWSLNAGGSYTLGENHQTYLRYANGFRAPQATELYRLQAGQQVADLDSEELDNLEVGLRGVFSDKLNYDLSLFYMTKDDVIFQDANRQNISGASTKHQGLEFNLGYRFNDNWYVNGVGSVARHRYDSRINLLGSSGDIKGNDIDTAPRHFGSARLGWEFNPESVAELEWVYMGSYYLEPDNKHSYDGHTLMNLRVSSQFSSHWRGTLRLTNLLDEDYAERADFGFGDYRYFVGQPLGAYVEVGYSFGR</sequence>
<dbReference type="SUPFAM" id="SSF56935">
    <property type="entry name" value="Porins"/>
    <property type="match status" value="1"/>
</dbReference>
<dbReference type="InterPro" id="IPR039426">
    <property type="entry name" value="TonB-dep_rcpt-like"/>
</dbReference>
<evidence type="ECO:0000313" key="16">
    <source>
        <dbReference type="EMBL" id="MCX2974387.1"/>
    </source>
</evidence>